<dbReference type="STRING" id="915059.NH26_14420"/>
<sequence length="90" mass="11238">MEEVVETFWKNELKKDFPEHEKTLNHLFETLDHILDLARDYYLCKHQIRILERREKEELCNQYQETLDELHNELSYFIKKYSNQINYKSK</sequence>
<organism evidence="1 2">
    <name type="scientific">Flammeovirga pacifica</name>
    <dbReference type="NCBI Taxonomy" id="915059"/>
    <lineage>
        <taxon>Bacteria</taxon>
        <taxon>Pseudomonadati</taxon>
        <taxon>Bacteroidota</taxon>
        <taxon>Cytophagia</taxon>
        <taxon>Cytophagales</taxon>
        <taxon>Flammeovirgaceae</taxon>
        <taxon>Flammeovirga</taxon>
    </lineage>
</organism>
<comment type="caution">
    <text evidence="1">The sequence shown here is derived from an EMBL/GenBank/DDBJ whole genome shotgun (WGS) entry which is preliminary data.</text>
</comment>
<keyword evidence="2" id="KW-1185">Reference proteome</keyword>
<protein>
    <submittedName>
        <fullName evidence="1">Uncharacterized protein</fullName>
    </submittedName>
</protein>
<reference evidence="1 2" key="1">
    <citation type="journal article" date="2012" name="Int. J. Syst. Evol. Microbiol.">
        <title>Flammeovirga pacifica sp. nov., isolated from deep-sea sediment.</title>
        <authorList>
            <person name="Xu H."/>
            <person name="Fu Y."/>
            <person name="Yang N."/>
            <person name="Ding Z."/>
            <person name="Lai Q."/>
            <person name="Zeng R."/>
        </authorList>
    </citation>
    <scope>NUCLEOTIDE SEQUENCE [LARGE SCALE GENOMIC DNA]</scope>
    <source>
        <strain evidence="2">DSM 24597 / LMG 26175 / WPAGA1</strain>
    </source>
</reference>
<evidence type="ECO:0000313" key="2">
    <source>
        <dbReference type="Proteomes" id="UP000179797"/>
    </source>
</evidence>
<dbReference type="EMBL" id="JRYR02000001">
    <property type="protein sequence ID" value="OHX67453.1"/>
    <property type="molecule type" value="Genomic_DNA"/>
</dbReference>
<proteinExistence type="predicted"/>
<accession>A0A1S1Z2R4</accession>
<gene>
    <name evidence="1" type="ORF">NH26_14420</name>
</gene>
<dbReference type="AlphaFoldDB" id="A0A1S1Z2R4"/>
<evidence type="ECO:0000313" key="1">
    <source>
        <dbReference type="EMBL" id="OHX67453.1"/>
    </source>
</evidence>
<dbReference type="Proteomes" id="UP000179797">
    <property type="component" value="Unassembled WGS sequence"/>
</dbReference>
<name>A0A1S1Z2R4_FLAPC</name>